<dbReference type="Proteomes" id="UP000317638">
    <property type="component" value="Unassembled WGS sequence"/>
</dbReference>
<sequence length="506" mass="54719">MSRPGFVLEVDEKTPPLLTLSGADLRLERFGVGTRVAYPADSVASEDPVGLIDAALESPVGAEPLPSTLDRSTKLTIVVRDDKQPEPRMRFDVRRSILERVLEHAARAGVDDVQIVIATGLNRRWSRPEISKILGDRVATSFIPDGLISSHDVTAEDLVTIGDVDGVPVRLNKRVAESDLVVSIGVASDHTSGCGLALGLTDTETINRLEGLYADRATTDRITRIVYDAVPTFAVTAVLGQPLLGTSLSFLNKREWEWRLPDQFAFATARQLVSALTKRGSQKLFGNPLADYAISDMIGGDAALVRQQAREAWMAANSVELPGSADVLAVSVWGSSFDNGNPVGSPINAAHDALVEQAGSHAGTPLVREGGVLIARHPLSRNFSNRTQSAAADLFAKVLPETLDPEVIRERFEGAASLDPWYLALYREHYANHPLKVFHTWYRIREATNRLGDVIWVGGDRRSAAVLGHRAATTFADALEIASNTVGSHPDITHLHGPGQLLGVVR</sequence>
<reference evidence="2 3" key="1">
    <citation type="submission" date="2019-07" db="EMBL/GenBank/DDBJ databases">
        <authorList>
            <person name="Zhou L.-Y."/>
        </authorList>
    </citation>
    <scope>NUCLEOTIDE SEQUENCE [LARGE SCALE GENOMIC DNA]</scope>
    <source>
        <strain evidence="2 3">YIM 101269</strain>
    </source>
</reference>
<organism evidence="2 3">
    <name type="scientific">Tessaracoccus rhinocerotis</name>
    <dbReference type="NCBI Taxonomy" id="1689449"/>
    <lineage>
        <taxon>Bacteria</taxon>
        <taxon>Bacillati</taxon>
        <taxon>Actinomycetota</taxon>
        <taxon>Actinomycetes</taxon>
        <taxon>Propionibacteriales</taxon>
        <taxon>Propionibacteriaceae</taxon>
        <taxon>Tessaracoccus</taxon>
    </lineage>
</organism>
<protein>
    <submittedName>
        <fullName evidence="2">DUF2088 domain-containing protein</fullName>
    </submittedName>
</protein>
<feature type="domain" description="LarA-like N-terminal" evidence="1">
    <location>
        <begin position="39"/>
        <end position="190"/>
    </location>
</feature>
<proteinExistence type="predicted"/>
<dbReference type="InterPro" id="IPR018657">
    <property type="entry name" value="LarA-like_N"/>
</dbReference>
<dbReference type="OrthoDB" id="9770545at2"/>
<evidence type="ECO:0000313" key="2">
    <source>
        <dbReference type="EMBL" id="TRY17381.1"/>
    </source>
</evidence>
<dbReference type="AlphaFoldDB" id="A0A553JY57"/>
<keyword evidence="3" id="KW-1185">Reference proteome</keyword>
<comment type="caution">
    <text evidence="2">The sequence shown here is derived from an EMBL/GenBank/DDBJ whole genome shotgun (WGS) entry which is preliminary data.</text>
</comment>
<evidence type="ECO:0000313" key="3">
    <source>
        <dbReference type="Proteomes" id="UP000317638"/>
    </source>
</evidence>
<evidence type="ECO:0000259" key="1">
    <source>
        <dbReference type="Pfam" id="PF09861"/>
    </source>
</evidence>
<dbReference type="PANTHER" id="PTHR33171">
    <property type="entry name" value="LAR_N DOMAIN-CONTAINING PROTEIN"/>
    <property type="match status" value="1"/>
</dbReference>
<dbReference type="PANTHER" id="PTHR33171:SF17">
    <property type="entry name" value="LARA-LIKE N-TERMINAL DOMAIN-CONTAINING PROTEIN"/>
    <property type="match status" value="1"/>
</dbReference>
<name>A0A553JY57_9ACTN</name>
<dbReference type="Gene3D" id="3.90.226.30">
    <property type="match status" value="1"/>
</dbReference>
<dbReference type="InterPro" id="IPR048068">
    <property type="entry name" value="LarA-like"/>
</dbReference>
<dbReference type="Gene3D" id="3.40.50.11440">
    <property type="match status" value="1"/>
</dbReference>
<accession>A0A553JY57</accession>
<dbReference type="EMBL" id="VKKG01000005">
    <property type="protein sequence ID" value="TRY17381.1"/>
    <property type="molecule type" value="Genomic_DNA"/>
</dbReference>
<dbReference type="GO" id="GO:0050043">
    <property type="term" value="F:lactate racemase activity"/>
    <property type="evidence" value="ECO:0007669"/>
    <property type="project" value="InterPro"/>
</dbReference>
<dbReference type="InterPro" id="IPR043166">
    <property type="entry name" value="LarA-like_C"/>
</dbReference>
<gene>
    <name evidence="2" type="ORF">FOJ82_12640</name>
</gene>
<dbReference type="RefSeq" id="WP_143938845.1">
    <property type="nucleotide sequence ID" value="NZ_VKKG01000005.1"/>
</dbReference>
<dbReference type="Pfam" id="PF09861">
    <property type="entry name" value="Lar_N"/>
    <property type="match status" value="1"/>
</dbReference>